<dbReference type="AlphaFoldDB" id="A0A067KN67"/>
<reference evidence="1 2" key="1">
    <citation type="journal article" date="2014" name="PLoS ONE">
        <title>Global Analysis of Gene Expression Profiles in Physic Nut (Jatropha curcas L.) Seedlings Exposed to Salt Stress.</title>
        <authorList>
            <person name="Zhang L."/>
            <person name="Zhang C."/>
            <person name="Wu P."/>
            <person name="Chen Y."/>
            <person name="Li M."/>
            <person name="Jiang H."/>
            <person name="Wu G."/>
        </authorList>
    </citation>
    <scope>NUCLEOTIDE SEQUENCE [LARGE SCALE GENOMIC DNA]</scope>
    <source>
        <strain evidence="2">cv. GZQX0401</strain>
        <tissue evidence="1">Young leaves</tissue>
    </source>
</reference>
<proteinExistence type="predicted"/>
<keyword evidence="2" id="KW-1185">Reference proteome</keyword>
<organism evidence="1 2">
    <name type="scientific">Jatropha curcas</name>
    <name type="common">Barbados nut</name>
    <dbReference type="NCBI Taxonomy" id="180498"/>
    <lineage>
        <taxon>Eukaryota</taxon>
        <taxon>Viridiplantae</taxon>
        <taxon>Streptophyta</taxon>
        <taxon>Embryophyta</taxon>
        <taxon>Tracheophyta</taxon>
        <taxon>Spermatophyta</taxon>
        <taxon>Magnoliopsida</taxon>
        <taxon>eudicotyledons</taxon>
        <taxon>Gunneridae</taxon>
        <taxon>Pentapetalae</taxon>
        <taxon>rosids</taxon>
        <taxon>fabids</taxon>
        <taxon>Malpighiales</taxon>
        <taxon>Euphorbiaceae</taxon>
        <taxon>Crotonoideae</taxon>
        <taxon>Jatropheae</taxon>
        <taxon>Jatropha</taxon>
    </lineage>
</organism>
<name>A0A067KN67_JATCU</name>
<evidence type="ECO:0000313" key="2">
    <source>
        <dbReference type="Proteomes" id="UP000027138"/>
    </source>
</evidence>
<dbReference type="Proteomes" id="UP000027138">
    <property type="component" value="Unassembled WGS sequence"/>
</dbReference>
<evidence type="ECO:0000313" key="1">
    <source>
        <dbReference type="EMBL" id="KDP33219.1"/>
    </source>
</evidence>
<protein>
    <submittedName>
        <fullName evidence="1">Uncharacterized protein</fullName>
    </submittedName>
</protein>
<sequence length="164" mass="19142">MPPCYKRSRSAAFVAEGKARVDIDVMHHMMIVEIIGDTFRLVRRTVEDDDERYNEEGDELTWKRVFHIPLLVWVHFLVQIHLELALLFRERPTCPMKKFLHNSRENTMETQRVARPSRAIEHAQVVLESTPVLQGSLYPRVCSPEHDPCCIHPEDSKPSTRKPC</sequence>
<accession>A0A067KN67</accession>
<gene>
    <name evidence="1" type="ORF">JCGZ_12741</name>
</gene>
<dbReference type="EMBL" id="KK914552">
    <property type="protein sequence ID" value="KDP33219.1"/>
    <property type="molecule type" value="Genomic_DNA"/>
</dbReference>